<organism evidence="6 7">
    <name type="scientific">Rubellimicrobium mesophilum DSM 19309</name>
    <dbReference type="NCBI Taxonomy" id="442562"/>
    <lineage>
        <taxon>Bacteria</taxon>
        <taxon>Pseudomonadati</taxon>
        <taxon>Pseudomonadota</taxon>
        <taxon>Alphaproteobacteria</taxon>
        <taxon>Rhodobacterales</taxon>
        <taxon>Roseobacteraceae</taxon>
        <taxon>Rubellimicrobium</taxon>
    </lineage>
</organism>
<evidence type="ECO:0000256" key="2">
    <source>
        <dbReference type="ARBA" id="ARBA00022723"/>
    </source>
</evidence>
<evidence type="ECO:0000313" key="7">
    <source>
        <dbReference type="Proteomes" id="UP000019666"/>
    </source>
</evidence>
<accession>A0A017HMX7</accession>
<dbReference type="PANTHER" id="PTHR33337">
    <property type="entry name" value="GFA DOMAIN-CONTAINING PROTEIN"/>
    <property type="match status" value="1"/>
</dbReference>
<evidence type="ECO:0000256" key="1">
    <source>
        <dbReference type="ARBA" id="ARBA00005495"/>
    </source>
</evidence>
<keyword evidence="3" id="KW-0862">Zinc</keyword>
<dbReference type="STRING" id="442562.Rumeso_02675"/>
<comment type="caution">
    <text evidence="6">The sequence shown here is derived from an EMBL/GenBank/DDBJ whole genome shotgun (WGS) entry which is preliminary data.</text>
</comment>
<sequence length="119" mass="13416">MGYEVEDDFKYAMNCHCSRCRKAMGSAFKPMGGIEVEKVRLTRGQDRLLVVGEPDGTHDLRCRDCGSLLYSIVREGTWAHVTYGTLTDAPSLPIQMHIMVGSKAPWLTITDDLPQHREF</sequence>
<keyword evidence="7" id="KW-1185">Reference proteome</keyword>
<name>A0A017HMX7_9RHOB</name>
<evidence type="ECO:0000259" key="5">
    <source>
        <dbReference type="PROSITE" id="PS51891"/>
    </source>
</evidence>
<dbReference type="GO" id="GO:0046872">
    <property type="term" value="F:metal ion binding"/>
    <property type="evidence" value="ECO:0007669"/>
    <property type="project" value="UniProtKB-KW"/>
</dbReference>
<dbReference type="InterPro" id="IPR011057">
    <property type="entry name" value="Mss4-like_sf"/>
</dbReference>
<dbReference type="PROSITE" id="PS51891">
    <property type="entry name" value="CENP_V_GFA"/>
    <property type="match status" value="1"/>
</dbReference>
<keyword evidence="4" id="KW-0456">Lyase</keyword>
<dbReference type="Pfam" id="PF04828">
    <property type="entry name" value="GFA"/>
    <property type="match status" value="1"/>
</dbReference>
<dbReference type="Proteomes" id="UP000019666">
    <property type="component" value="Unassembled WGS sequence"/>
</dbReference>
<dbReference type="AlphaFoldDB" id="A0A017HMX7"/>
<comment type="similarity">
    <text evidence="1">Belongs to the Gfa family.</text>
</comment>
<proteinExistence type="inferred from homology"/>
<dbReference type="HOGENOM" id="CLU_055491_4_2_5"/>
<reference evidence="6 7" key="1">
    <citation type="submission" date="2013-02" db="EMBL/GenBank/DDBJ databases">
        <authorList>
            <person name="Fiebig A."/>
            <person name="Goeker M."/>
            <person name="Klenk H.-P.P."/>
        </authorList>
    </citation>
    <scope>NUCLEOTIDE SEQUENCE [LARGE SCALE GENOMIC DNA]</scope>
    <source>
        <strain evidence="6 7">DSM 19309</strain>
    </source>
</reference>
<dbReference type="InterPro" id="IPR006913">
    <property type="entry name" value="CENP-V/GFA"/>
</dbReference>
<gene>
    <name evidence="6" type="ORF">Rumeso_02675</name>
</gene>
<keyword evidence="2" id="KW-0479">Metal-binding</keyword>
<dbReference type="EMBL" id="AOSK01000067">
    <property type="protein sequence ID" value="EYD75731.1"/>
    <property type="molecule type" value="Genomic_DNA"/>
</dbReference>
<dbReference type="GO" id="GO:0016846">
    <property type="term" value="F:carbon-sulfur lyase activity"/>
    <property type="evidence" value="ECO:0007669"/>
    <property type="project" value="InterPro"/>
</dbReference>
<evidence type="ECO:0000256" key="4">
    <source>
        <dbReference type="ARBA" id="ARBA00023239"/>
    </source>
</evidence>
<dbReference type="PANTHER" id="PTHR33337:SF40">
    <property type="entry name" value="CENP-V_GFA DOMAIN-CONTAINING PROTEIN-RELATED"/>
    <property type="match status" value="1"/>
</dbReference>
<evidence type="ECO:0000313" key="6">
    <source>
        <dbReference type="EMBL" id="EYD75731.1"/>
    </source>
</evidence>
<dbReference type="SUPFAM" id="SSF51316">
    <property type="entry name" value="Mss4-like"/>
    <property type="match status" value="1"/>
</dbReference>
<dbReference type="Gene3D" id="3.90.1590.10">
    <property type="entry name" value="glutathione-dependent formaldehyde- activating enzyme (gfa)"/>
    <property type="match status" value="1"/>
</dbReference>
<evidence type="ECO:0000256" key="3">
    <source>
        <dbReference type="ARBA" id="ARBA00022833"/>
    </source>
</evidence>
<feature type="domain" description="CENP-V/GFA" evidence="5">
    <location>
        <begin position="1"/>
        <end position="107"/>
    </location>
</feature>
<protein>
    <recommendedName>
        <fullName evidence="5">CENP-V/GFA domain-containing protein</fullName>
    </recommendedName>
</protein>